<proteinExistence type="predicted"/>
<feature type="non-terminal residue" evidence="1">
    <location>
        <position position="1"/>
    </location>
</feature>
<feature type="non-terminal residue" evidence="1">
    <location>
        <position position="105"/>
    </location>
</feature>
<protein>
    <submittedName>
        <fullName evidence="1">Uncharacterized protein</fullName>
    </submittedName>
</protein>
<dbReference type="EMBL" id="CM043785">
    <property type="protein sequence ID" value="KAI4832401.1"/>
    <property type="molecule type" value="Genomic_DNA"/>
</dbReference>
<comment type="caution">
    <text evidence="1">The sequence shown here is derived from an EMBL/GenBank/DDBJ whole genome shotgun (WGS) entry which is preliminary data.</text>
</comment>
<dbReference type="Proteomes" id="UP001057452">
    <property type="component" value="Chromosome 1"/>
</dbReference>
<sequence length="105" mass="11808">SGWGWNASEQPRAWLSSKQGWEMVFSREPFLSAPGHFNQLWKPSLDGRINIPQSLSLRPPRDGVLRIDKDKSVAFTPSPNLCLPGDNTECCQPISVGKEEEQNEE</sequence>
<evidence type="ECO:0000313" key="1">
    <source>
        <dbReference type="EMBL" id="KAI4832401.1"/>
    </source>
</evidence>
<name>A0ACB9XX35_CHAAC</name>
<organism evidence="1 2">
    <name type="scientific">Chaenocephalus aceratus</name>
    <name type="common">Blackfin icefish</name>
    <name type="synonym">Chaenichthys aceratus</name>
    <dbReference type="NCBI Taxonomy" id="36190"/>
    <lineage>
        <taxon>Eukaryota</taxon>
        <taxon>Metazoa</taxon>
        <taxon>Chordata</taxon>
        <taxon>Craniata</taxon>
        <taxon>Vertebrata</taxon>
        <taxon>Euteleostomi</taxon>
        <taxon>Actinopterygii</taxon>
        <taxon>Neopterygii</taxon>
        <taxon>Teleostei</taxon>
        <taxon>Neoteleostei</taxon>
        <taxon>Acanthomorphata</taxon>
        <taxon>Eupercaria</taxon>
        <taxon>Perciformes</taxon>
        <taxon>Notothenioidei</taxon>
        <taxon>Channichthyidae</taxon>
        <taxon>Chaenocephalus</taxon>
    </lineage>
</organism>
<accession>A0ACB9XX35</accession>
<reference evidence="1" key="1">
    <citation type="submission" date="2022-05" db="EMBL/GenBank/DDBJ databases">
        <title>Chromosome-level genome of Chaenocephalus aceratus.</title>
        <authorList>
            <person name="Park H."/>
        </authorList>
    </citation>
    <scope>NUCLEOTIDE SEQUENCE</scope>
    <source>
        <strain evidence="1">KU_202001</strain>
    </source>
</reference>
<gene>
    <name evidence="1" type="ORF">KUCAC02_015370</name>
</gene>
<keyword evidence="2" id="KW-1185">Reference proteome</keyword>
<evidence type="ECO:0000313" key="2">
    <source>
        <dbReference type="Proteomes" id="UP001057452"/>
    </source>
</evidence>